<evidence type="ECO:0000256" key="1">
    <source>
        <dbReference type="SAM" id="SignalP"/>
    </source>
</evidence>
<gene>
    <name evidence="2" type="ORF">Pcinc_022673</name>
</gene>
<accession>A0AAE1FDT0</accession>
<feature type="chain" id="PRO_5042261668" evidence="1">
    <location>
        <begin position="25"/>
        <end position="220"/>
    </location>
</feature>
<comment type="caution">
    <text evidence="2">The sequence shown here is derived from an EMBL/GenBank/DDBJ whole genome shotgun (WGS) entry which is preliminary data.</text>
</comment>
<keyword evidence="1" id="KW-0732">Signal</keyword>
<name>A0AAE1FDT0_PETCI</name>
<protein>
    <submittedName>
        <fullName evidence="2">Uncharacterized protein</fullName>
    </submittedName>
</protein>
<dbReference type="AlphaFoldDB" id="A0AAE1FDT0"/>
<sequence length="220" mass="23528">MTITITATIFFLLLPRLLQFGVQATTVTLHPRVLRVEVLLNNTAISILVDGHVVERVEASDEGADGGGGVVLVAALHQTRGDLMASRTLPTSKPGEALVLRHTLNSFQPGRLLVLALKGSGALYLSRAEPCLRAHGFSLVGRVGVGESWVGVTDGRETWEAVVTRPPPPSPILSYHTLTGSPSLPLTLTLQYQTKTGMRASQNCVDVTVHSHLTRSGLML</sequence>
<dbReference type="EMBL" id="JAWQEG010002399">
    <property type="protein sequence ID" value="KAK3872247.1"/>
    <property type="molecule type" value="Genomic_DNA"/>
</dbReference>
<keyword evidence="3" id="KW-1185">Reference proteome</keyword>
<evidence type="ECO:0000313" key="2">
    <source>
        <dbReference type="EMBL" id="KAK3872247.1"/>
    </source>
</evidence>
<reference evidence="2" key="1">
    <citation type="submission" date="2023-10" db="EMBL/GenBank/DDBJ databases">
        <title>Genome assemblies of two species of porcelain crab, Petrolisthes cinctipes and Petrolisthes manimaculis (Anomura: Porcellanidae).</title>
        <authorList>
            <person name="Angst P."/>
        </authorList>
    </citation>
    <scope>NUCLEOTIDE SEQUENCE</scope>
    <source>
        <strain evidence="2">PB745_01</strain>
        <tissue evidence="2">Gill</tissue>
    </source>
</reference>
<organism evidence="2 3">
    <name type="scientific">Petrolisthes cinctipes</name>
    <name type="common">Flat porcelain crab</name>
    <dbReference type="NCBI Taxonomy" id="88211"/>
    <lineage>
        <taxon>Eukaryota</taxon>
        <taxon>Metazoa</taxon>
        <taxon>Ecdysozoa</taxon>
        <taxon>Arthropoda</taxon>
        <taxon>Crustacea</taxon>
        <taxon>Multicrustacea</taxon>
        <taxon>Malacostraca</taxon>
        <taxon>Eumalacostraca</taxon>
        <taxon>Eucarida</taxon>
        <taxon>Decapoda</taxon>
        <taxon>Pleocyemata</taxon>
        <taxon>Anomura</taxon>
        <taxon>Galatheoidea</taxon>
        <taxon>Porcellanidae</taxon>
        <taxon>Petrolisthes</taxon>
    </lineage>
</organism>
<dbReference type="Proteomes" id="UP001286313">
    <property type="component" value="Unassembled WGS sequence"/>
</dbReference>
<evidence type="ECO:0000313" key="3">
    <source>
        <dbReference type="Proteomes" id="UP001286313"/>
    </source>
</evidence>
<feature type="signal peptide" evidence="1">
    <location>
        <begin position="1"/>
        <end position="24"/>
    </location>
</feature>
<proteinExistence type="predicted"/>